<dbReference type="GO" id="GO:0003677">
    <property type="term" value="F:DNA binding"/>
    <property type="evidence" value="ECO:0007669"/>
    <property type="project" value="InterPro"/>
</dbReference>
<reference evidence="3" key="1">
    <citation type="journal article" date="2014" name="Int. J. Syst. Evol. Microbiol.">
        <title>Complete genome sequence of Corynebacterium casei LMG S-19264T (=DSM 44701T), isolated from a smear-ripened cheese.</title>
        <authorList>
            <consortium name="US DOE Joint Genome Institute (JGI-PGF)"/>
            <person name="Walter F."/>
            <person name="Albersmeier A."/>
            <person name="Kalinowski J."/>
            <person name="Ruckert C."/>
        </authorList>
    </citation>
    <scope>NUCLEOTIDE SEQUENCE</scope>
    <source>
        <strain evidence="3">CGMCC 1.15448</strain>
    </source>
</reference>
<dbReference type="InterPro" id="IPR050742">
    <property type="entry name" value="Helicase_Restrict-Modif_Enz"/>
</dbReference>
<organism evidence="3 4">
    <name type="scientific">Puia dinghuensis</name>
    <dbReference type="NCBI Taxonomy" id="1792502"/>
    <lineage>
        <taxon>Bacteria</taxon>
        <taxon>Pseudomonadati</taxon>
        <taxon>Bacteroidota</taxon>
        <taxon>Chitinophagia</taxon>
        <taxon>Chitinophagales</taxon>
        <taxon>Chitinophagaceae</taxon>
        <taxon>Puia</taxon>
    </lineage>
</organism>
<dbReference type="Pfam" id="PF04851">
    <property type="entry name" value="ResIII"/>
    <property type="match status" value="1"/>
</dbReference>
<dbReference type="InterPro" id="IPR045572">
    <property type="entry name" value="RE_endonuc_C"/>
</dbReference>
<dbReference type="AlphaFoldDB" id="A0A8J2UJC6"/>
<evidence type="ECO:0000259" key="2">
    <source>
        <dbReference type="PROSITE" id="PS51192"/>
    </source>
</evidence>
<evidence type="ECO:0000313" key="4">
    <source>
        <dbReference type="Proteomes" id="UP000607559"/>
    </source>
</evidence>
<dbReference type="InterPro" id="IPR014001">
    <property type="entry name" value="Helicase_ATP-bd"/>
</dbReference>
<dbReference type="PANTHER" id="PTHR47396">
    <property type="entry name" value="TYPE I RESTRICTION ENZYME ECOKI R PROTEIN"/>
    <property type="match status" value="1"/>
</dbReference>
<dbReference type="InterPro" id="IPR006935">
    <property type="entry name" value="Helicase/UvrB_N"/>
</dbReference>
<keyword evidence="4" id="KW-1185">Reference proteome</keyword>
<accession>A0A8J2UJC6</accession>
<dbReference type="GO" id="GO:0005829">
    <property type="term" value="C:cytosol"/>
    <property type="evidence" value="ECO:0007669"/>
    <property type="project" value="TreeGrafter"/>
</dbReference>
<comment type="caution">
    <text evidence="3">The sequence shown here is derived from an EMBL/GenBank/DDBJ whole genome shotgun (WGS) entry which is preliminary data.</text>
</comment>
<feature type="domain" description="Helicase ATP-binding" evidence="2">
    <location>
        <begin position="77"/>
        <end position="262"/>
    </location>
</feature>
<dbReference type="GO" id="GO:0015668">
    <property type="term" value="F:type III site-specific deoxyribonuclease activity"/>
    <property type="evidence" value="ECO:0007669"/>
    <property type="project" value="InterPro"/>
</dbReference>
<dbReference type="EMBL" id="BMJC01000008">
    <property type="protein sequence ID" value="GGB24894.1"/>
    <property type="molecule type" value="Genomic_DNA"/>
</dbReference>
<sequence>MGLFKGFSQDIAGFQLENDVIPNIQDFYDFDEEWLYSNYHEVVTTNNKQKESIGFQAGLPMNPSLDYDNGFMLAGVDDRSVRYPIFTVEMETGTGKTYTYFRTIHELNQQYGFRKFIIVVPSIAIYEGTLKAFKQTKEHFKTLYGNPNVHLTEYDGRQISRVRSFATSSFTEIMLLTIDSFNKNSNIIFKPSEKLQGEWLPFQYIQATRPILILDESQNYRSDLSREALRTLNPLFALNYSATPIDKYNLIYRLSPVDAFRHGLVKKIRVLGVTQQHNLNDDESSLLIESIENEKGLPTANLQAHVIVNGIKSSAAIKIKKGDALFPKTHNPEFSELIVEEINAINNQVIFTNQFVLHGNSSDTITLSKKEIFRVQIEETIKYHFEMQKALKAKGIKVLSLFFIDKVANYKGDDPFIKKTFEATFNKLKATNEHFKDLDAAYVHKGYFAQKKGDSGFLDILDLTGASSAEKKKLQEAEQEAFHLIMQDKEKLLSFSEKTAFIFAHSALREGWDNPNVFCICTLNTTKSEHRKRQEIGRGLRLARNTNGEQIKDDSVNVLTVIANESYESYVTSLQSEYLESGDVPPPSPTSAKRDKAKRNDQIYKSAEFRSFWNNLARQTEYTINIDTPQLIDQCAARLNSANVVFPSPQIVISRGEFVICDYSLTLLETKLGYAKLKLNITDIKGRNDLIEQWYAFGYDLGRKSKDKNLLGYKIVQIVEHPNDPMVYFGNGAILYKGQPYLFSGNPDVLQHQRSLQQAQEAYPVFNLIERASKSTGLTRPTLISIFKAIRPSKQEKIFENPEGFSSVFIKEIREQLANHISEKIEYTLTNRIEQFDLNALFPSEKDFPQRELIPGSSNSLYDQIQTDSDVERNFIQQRVQVDDNDGNIVCYFKFPATFKIRIPKLIGNYNPDWGIIRYGNDGKTQVQLVRETKGSMNANLLQFPNEKRKIDCATKHFKAIEIKYRQVNDKIPNYWLDE</sequence>
<proteinExistence type="predicted"/>
<dbReference type="Pfam" id="PF19778">
    <property type="entry name" value="RE_endonuc"/>
    <property type="match status" value="1"/>
</dbReference>
<dbReference type="Proteomes" id="UP000607559">
    <property type="component" value="Unassembled WGS sequence"/>
</dbReference>
<gene>
    <name evidence="3" type="ORF">GCM10011511_56030</name>
</gene>
<protein>
    <recommendedName>
        <fullName evidence="2">Helicase ATP-binding domain-containing protein</fullName>
    </recommendedName>
</protein>
<evidence type="ECO:0000256" key="1">
    <source>
        <dbReference type="SAM" id="MobiDB-lite"/>
    </source>
</evidence>
<name>A0A8J2UJC6_9BACT</name>
<dbReference type="SUPFAM" id="SSF52540">
    <property type="entry name" value="P-loop containing nucleoside triphosphate hydrolases"/>
    <property type="match status" value="2"/>
</dbReference>
<dbReference type="Gene3D" id="3.40.50.300">
    <property type="entry name" value="P-loop containing nucleotide triphosphate hydrolases"/>
    <property type="match status" value="2"/>
</dbReference>
<reference evidence="3" key="2">
    <citation type="submission" date="2020-09" db="EMBL/GenBank/DDBJ databases">
        <authorList>
            <person name="Sun Q."/>
            <person name="Zhou Y."/>
        </authorList>
    </citation>
    <scope>NUCLEOTIDE SEQUENCE</scope>
    <source>
        <strain evidence="3">CGMCC 1.15448</strain>
    </source>
</reference>
<dbReference type="PANTHER" id="PTHR47396:SF1">
    <property type="entry name" value="ATP-DEPENDENT HELICASE IRC3-RELATED"/>
    <property type="match status" value="1"/>
</dbReference>
<dbReference type="GO" id="GO:0005524">
    <property type="term" value="F:ATP binding"/>
    <property type="evidence" value="ECO:0007669"/>
    <property type="project" value="InterPro"/>
</dbReference>
<evidence type="ECO:0000313" key="3">
    <source>
        <dbReference type="EMBL" id="GGB24894.1"/>
    </source>
</evidence>
<feature type="region of interest" description="Disordered" evidence="1">
    <location>
        <begin position="579"/>
        <end position="599"/>
    </location>
</feature>
<dbReference type="PROSITE" id="PS51192">
    <property type="entry name" value="HELICASE_ATP_BIND_1"/>
    <property type="match status" value="1"/>
</dbReference>
<dbReference type="InterPro" id="IPR027417">
    <property type="entry name" value="P-loop_NTPase"/>
</dbReference>